<reference evidence="2" key="1">
    <citation type="journal article" date="2020" name="Stud. Mycol.">
        <title>101 Dothideomycetes genomes: a test case for predicting lifestyles and emergence of pathogens.</title>
        <authorList>
            <person name="Haridas S."/>
            <person name="Albert R."/>
            <person name="Binder M."/>
            <person name="Bloem J."/>
            <person name="Labutti K."/>
            <person name="Salamov A."/>
            <person name="Andreopoulos B."/>
            <person name="Baker S."/>
            <person name="Barry K."/>
            <person name="Bills G."/>
            <person name="Bluhm B."/>
            <person name="Cannon C."/>
            <person name="Castanera R."/>
            <person name="Culley D."/>
            <person name="Daum C."/>
            <person name="Ezra D."/>
            <person name="Gonzalez J."/>
            <person name="Henrissat B."/>
            <person name="Kuo A."/>
            <person name="Liang C."/>
            <person name="Lipzen A."/>
            <person name="Lutzoni F."/>
            <person name="Magnuson J."/>
            <person name="Mondo S."/>
            <person name="Nolan M."/>
            <person name="Ohm R."/>
            <person name="Pangilinan J."/>
            <person name="Park H.-J."/>
            <person name="Ramirez L."/>
            <person name="Alfaro M."/>
            <person name="Sun H."/>
            <person name="Tritt A."/>
            <person name="Yoshinaga Y."/>
            <person name="Zwiers L.-H."/>
            <person name="Turgeon B."/>
            <person name="Goodwin S."/>
            <person name="Spatafora J."/>
            <person name="Crous P."/>
            <person name="Grigoriev I."/>
        </authorList>
    </citation>
    <scope>NUCLEOTIDE SEQUENCE</scope>
    <source>
        <strain evidence="2">CBS 122368</strain>
    </source>
</reference>
<proteinExistence type="predicted"/>
<dbReference type="Proteomes" id="UP000800094">
    <property type="component" value="Unassembled WGS sequence"/>
</dbReference>
<evidence type="ECO:0000313" key="2">
    <source>
        <dbReference type="EMBL" id="KAF2245451.1"/>
    </source>
</evidence>
<dbReference type="RefSeq" id="XP_033680455.1">
    <property type="nucleotide sequence ID" value="XM_033836217.1"/>
</dbReference>
<name>A0A6A6I520_9PLEO</name>
<evidence type="ECO:0000256" key="1">
    <source>
        <dbReference type="SAM" id="Phobius"/>
    </source>
</evidence>
<feature type="transmembrane region" description="Helical" evidence="1">
    <location>
        <begin position="20"/>
        <end position="47"/>
    </location>
</feature>
<gene>
    <name evidence="2" type="ORF">BU26DRAFT_68617</name>
</gene>
<keyword evidence="1" id="KW-1133">Transmembrane helix</keyword>
<dbReference type="EMBL" id="ML987200">
    <property type="protein sequence ID" value="KAF2245451.1"/>
    <property type="molecule type" value="Genomic_DNA"/>
</dbReference>
<protein>
    <submittedName>
        <fullName evidence="2">Uncharacterized protein</fullName>
    </submittedName>
</protein>
<accession>A0A6A6I520</accession>
<dbReference type="GeneID" id="54589547"/>
<sequence length="148" mass="16697">MSSLAHETCSLNTTTTTDVLILISNIFASLFVLPTHLRSPLFAILLWQHSFIKDLRWLALLRKRRSPGGCRRRNALFRLTTAHKTPQRLSQLQEDLARLSCRTGDATKSAQYAWKAGGEAMLVGADRVGYSEQKLKACAKAKHIYSRR</sequence>
<keyword evidence="1" id="KW-0812">Transmembrane</keyword>
<evidence type="ECO:0000313" key="3">
    <source>
        <dbReference type="Proteomes" id="UP000800094"/>
    </source>
</evidence>
<dbReference type="AlphaFoldDB" id="A0A6A6I520"/>
<organism evidence="2 3">
    <name type="scientific">Trematosphaeria pertusa</name>
    <dbReference type="NCBI Taxonomy" id="390896"/>
    <lineage>
        <taxon>Eukaryota</taxon>
        <taxon>Fungi</taxon>
        <taxon>Dikarya</taxon>
        <taxon>Ascomycota</taxon>
        <taxon>Pezizomycotina</taxon>
        <taxon>Dothideomycetes</taxon>
        <taxon>Pleosporomycetidae</taxon>
        <taxon>Pleosporales</taxon>
        <taxon>Massarineae</taxon>
        <taxon>Trematosphaeriaceae</taxon>
        <taxon>Trematosphaeria</taxon>
    </lineage>
</organism>
<keyword evidence="1" id="KW-0472">Membrane</keyword>
<keyword evidence="3" id="KW-1185">Reference proteome</keyword>